<dbReference type="RefSeq" id="WP_284258259.1">
    <property type="nucleotide sequence ID" value="NZ_BSOS01000067.1"/>
</dbReference>
<dbReference type="Proteomes" id="UP001156641">
    <property type="component" value="Unassembled WGS sequence"/>
</dbReference>
<dbReference type="NCBIfam" id="TIGR00205">
    <property type="entry name" value="fliE"/>
    <property type="match status" value="1"/>
</dbReference>
<reference evidence="7" key="1">
    <citation type="journal article" date="2019" name="Int. J. Syst. Evol. Microbiol.">
        <title>The Global Catalogue of Microorganisms (GCM) 10K type strain sequencing project: providing services to taxonomists for standard genome sequencing and annotation.</title>
        <authorList>
            <consortium name="The Broad Institute Genomics Platform"/>
            <consortium name="The Broad Institute Genome Sequencing Center for Infectious Disease"/>
            <person name="Wu L."/>
            <person name="Ma J."/>
        </authorList>
    </citation>
    <scope>NUCLEOTIDE SEQUENCE [LARGE SCALE GENOMIC DNA]</scope>
    <source>
        <strain evidence="7">NBRC 112502</strain>
    </source>
</reference>
<evidence type="ECO:0000256" key="2">
    <source>
        <dbReference type="ARBA" id="ARBA00009272"/>
    </source>
</evidence>
<dbReference type="PANTHER" id="PTHR34653:SF1">
    <property type="entry name" value="FLAGELLAR HOOK-BASAL BODY COMPLEX PROTEIN FLIE"/>
    <property type="match status" value="1"/>
</dbReference>
<dbReference type="PANTHER" id="PTHR34653">
    <property type="match status" value="1"/>
</dbReference>
<evidence type="ECO:0000256" key="5">
    <source>
        <dbReference type="NCBIfam" id="TIGR00205"/>
    </source>
</evidence>
<organism evidence="6 7">
    <name type="scientific">Acidocella aquatica</name>
    <dbReference type="NCBI Taxonomy" id="1922313"/>
    <lineage>
        <taxon>Bacteria</taxon>
        <taxon>Pseudomonadati</taxon>
        <taxon>Pseudomonadota</taxon>
        <taxon>Alphaproteobacteria</taxon>
        <taxon>Acetobacterales</taxon>
        <taxon>Acidocellaceae</taxon>
        <taxon>Acidocella</taxon>
    </lineage>
</organism>
<dbReference type="Pfam" id="PF02049">
    <property type="entry name" value="FliE"/>
    <property type="match status" value="1"/>
</dbReference>
<evidence type="ECO:0000256" key="4">
    <source>
        <dbReference type="HAMAP-Rule" id="MF_00724"/>
    </source>
</evidence>
<evidence type="ECO:0000256" key="3">
    <source>
        <dbReference type="ARBA" id="ARBA00023143"/>
    </source>
</evidence>
<dbReference type="PRINTS" id="PR01006">
    <property type="entry name" value="FLGHOOKFLIE"/>
</dbReference>
<keyword evidence="3 4" id="KW-0975">Bacterial flagellum</keyword>
<gene>
    <name evidence="4" type="primary">fliE</name>
    <name evidence="6" type="ORF">GCM10010909_22030</name>
</gene>
<comment type="subcellular location">
    <subcellularLocation>
        <location evidence="1 4">Bacterial flagellum basal body</location>
    </subcellularLocation>
</comment>
<proteinExistence type="inferred from homology"/>
<dbReference type="EMBL" id="BSOS01000067">
    <property type="protein sequence ID" value="GLR67522.1"/>
    <property type="molecule type" value="Genomic_DNA"/>
</dbReference>
<dbReference type="InterPro" id="IPR001624">
    <property type="entry name" value="FliE"/>
</dbReference>
<name>A0ABQ6AA95_9PROT</name>
<evidence type="ECO:0000256" key="1">
    <source>
        <dbReference type="ARBA" id="ARBA00004117"/>
    </source>
</evidence>
<comment type="caution">
    <text evidence="6">The sequence shown here is derived from an EMBL/GenBank/DDBJ whole genome shotgun (WGS) entry which is preliminary data.</text>
</comment>
<comment type="similarity">
    <text evidence="2 4">Belongs to the FliE family.</text>
</comment>
<keyword evidence="7" id="KW-1185">Reference proteome</keyword>
<sequence>MLTNALLQAVNPLAAAPGPSTTGPAFPPGNFLDLINTALQNVSATQGAATVAQAGFAAGVPGATLSKALVANDRAQVAWNATVAVRNEVVSAYQSIMNMQF</sequence>
<protein>
    <recommendedName>
        <fullName evidence="4 5">Flagellar hook-basal body complex protein FliE</fullName>
    </recommendedName>
</protein>
<evidence type="ECO:0000313" key="7">
    <source>
        <dbReference type="Proteomes" id="UP001156641"/>
    </source>
</evidence>
<evidence type="ECO:0000313" key="6">
    <source>
        <dbReference type="EMBL" id="GLR67522.1"/>
    </source>
</evidence>
<dbReference type="HAMAP" id="MF_00724">
    <property type="entry name" value="FliE"/>
    <property type="match status" value="1"/>
</dbReference>
<accession>A0ABQ6AA95</accession>